<reference evidence="2 3" key="1">
    <citation type="journal article" date="2023" name="BMC Biotechnol.">
        <title>Vitis rotundifolia cv Carlos genome sequencing.</title>
        <authorList>
            <person name="Huff M."/>
            <person name="Hulse-Kemp A."/>
            <person name="Scheffler B."/>
            <person name="Youngblood R."/>
            <person name="Simpson S."/>
            <person name="Babiker E."/>
            <person name="Staton M."/>
        </authorList>
    </citation>
    <scope>NUCLEOTIDE SEQUENCE [LARGE SCALE GENOMIC DNA]</scope>
    <source>
        <tissue evidence="2">Leaf</tissue>
    </source>
</reference>
<dbReference type="InterPro" id="IPR035959">
    <property type="entry name" value="RutC-like_sf"/>
</dbReference>
<dbReference type="Proteomes" id="UP001168098">
    <property type="component" value="Unassembled WGS sequence"/>
</dbReference>
<dbReference type="EMBL" id="JARBHA010000014">
    <property type="protein sequence ID" value="KAJ9682557.1"/>
    <property type="molecule type" value="Genomic_DNA"/>
</dbReference>
<feature type="transmembrane region" description="Helical" evidence="1">
    <location>
        <begin position="35"/>
        <end position="56"/>
    </location>
</feature>
<organism evidence="2 3">
    <name type="scientific">Vitis rotundifolia</name>
    <name type="common">Muscadine grape</name>
    <dbReference type="NCBI Taxonomy" id="103349"/>
    <lineage>
        <taxon>Eukaryota</taxon>
        <taxon>Viridiplantae</taxon>
        <taxon>Streptophyta</taxon>
        <taxon>Embryophyta</taxon>
        <taxon>Tracheophyta</taxon>
        <taxon>Spermatophyta</taxon>
        <taxon>Magnoliopsida</taxon>
        <taxon>eudicotyledons</taxon>
        <taxon>Gunneridae</taxon>
        <taxon>Pentapetalae</taxon>
        <taxon>rosids</taxon>
        <taxon>Vitales</taxon>
        <taxon>Vitaceae</taxon>
        <taxon>Viteae</taxon>
        <taxon>Vitis</taxon>
    </lineage>
</organism>
<evidence type="ECO:0000256" key="1">
    <source>
        <dbReference type="SAM" id="Phobius"/>
    </source>
</evidence>
<dbReference type="Gene3D" id="3.30.1330.40">
    <property type="entry name" value="RutC-like"/>
    <property type="match status" value="1"/>
</dbReference>
<keyword evidence="3" id="KW-1185">Reference proteome</keyword>
<keyword evidence="1" id="KW-1133">Transmembrane helix</keyword>
<evidence type="ECO:0000313" key="3">
    <source>
        <dbReference type="Proteomes" id="UP001168098"/>
    </source>
</evidence>
<comment type="caution">
    <text evidence="2">The sequence shown here is derived from an EMBL/GenBank/DDBJ whole genome shotgun (WGS) entry which is preliminary data.</text>
</comment>
<keyword evidence="1" id="KW-0812">Transmembrane</keyword>
<gene>
    <name evidence="2" type="ORF">PVL29_018474</name>
</gene>
<accession>A0AA38Z5Q7</accession>
<sequence>MYLCENDRYRIFLRYTATIFIPSKKREREKKRKRMIFLFAIKANNLVFVSGVLGLIPETGKFISDNVEDQTEQVSLLAIADWYWEDCLRSYKFSFACFVKTHFGV</sequence>
<name>A0AA38Z5Q7_VITRO</name>
<dbReference type="SUPFAM" id="SSF55298">
    <property type="entry name" value="YjgF-like"/>
    <property type="match status" value="1"/>
</dbReference>
<evidence type="ECO:0000313" key="2">
    <source>
        <dbReference type="EMBL" id="KAJ9682557.1"/>
    </source>
</evidence>
<proteinExistence type="predicted"/>
<keyword evidence="1" id="KW-0472">Membrane</keyword>
<dbReference type="AlphaFoldDB" id="A0AA38Z5Q7"/>
<protein>
    <submittedName>
        <fullName evidence="2">Uncharacterized protein</fullName>
    </submittedName>
</protein>